<keyword evidence="2" id="KW-1185">Reference proteome</keyword>
<sequence>MRLPEFFLEFRPVEIPSCHSMTLKIGVHALGRFQGECEENRAIPRRIEVHFWFMKMTIHTATFGEDARTPANHSWNSLKVITCFDPESAGQ</sequence>
<name>A0A518GJ72_9PLAN</name>
<gene>
    <name evidence="1" type="ORF">Spb1_05070</name>
</gene>
<accession>A0A518GJ72</accession>
<proteinExistence type="predicted"/>
<reference evidence="1 2" key="1">
    <citation type="submission" date="2019-02" db="EMBL/GenBank/DDBJ databases">
        <title>Deep-cultivation of Planctomycetes and their phenomic and genomic characterization uncovers novel biology.</title>
        <authorList>
            <person name="Wiegand S."/>
            <person name="Jogler M."/>
            <person name="Boedeker C."/>
            <person name="Pinto D."/>
            <person name="Vollmers J."/>
            <person name="Rivas-Marin E."/>
            <person name="Kohn T."/>
            <person name="Peeters S.H."/>
            <person name="Heuer A."/>
            <person name="Rast P."/>
            <person name="Oberbeckmann S."/>
            <person name="Bunk B."/>
            <person name="Jeske O."/>
            <person name="Meyerdierks A."/>
            <person name="Storesund J.E."/>
            <person name="Kallscheuer N."/>
            <person name="Luecker S."/>
            <person name="Lage O.M."/>
            <person name="Pohl T."/>
            <person name="Merkel B.J."/>
            <person name="Hornburger P."/>
            <person name="Mueller R.-W."/>
            <person name="Bruemmer F."/>
            <person name="Labrenz M."/>
            <person name="Spormann A.M."/>
            <person name="Op den Camp H."/>
            <person name="Overmann J."/>
            <person name="Amann R."/>
            <person name="Jetten M.S.M."/>
            <person name="Mascher T."/>
            <person name="Medema M.H."/>
            <person name="Devos D.P."/>
            <person name="Kaster A.-K."/>
            <person name="Ovreas L."/>
            <person name="Rohde M."/>
            <person name="Galperin M.Y."/>
            <person name="Jogler C."/>
        </authorList>
    </citation>
    <scope>NUCLEOTIDE SEQUENCE [LARGE SCALE GENOMIC DNA]</scope>
    <source>
        <strain evidence="1 2">Spb1</strain>
    </source>
</reference>
<organism evidence="1 2">
    <name type="scientific">Planctopirus ephydatiae</name>
    <dbReference type="NCBI Taxonomy" id="2528019"/>
    <lineage>
        <taxon>Bacteria</taxon>
        <taxon>Pseudomonadati</taxon>
        <taxon>Planctomycetota</taxon>
        <taxon>Planctomycetia</taxon>
        <taxon>Planctomycetales</taxon>
        <taxon>Planctomycetaceae</taxon>
        <taxon>Planctopirus</taxon>
    </lineage>
</organism>
<dbReference type="EMBL" id="CP036299">
    <property type="protein sequence ID" value="QDV28643.1"/>
    <property type="molecule type" value="Genomic_DNA"/>
</dbReference>
<evidence type="ECO:0000313" key="2">
    <source>
        <dbReference type="Proteomes" id="UP000315349"/>
    </source>
</evidence>
<evidence type="ECO:0000313" key="1">
    <source>
        <dbReference type="EMBL" id="QDV28643.1"/>
    </source>
</evidence>
<dbReference type="AlphaFoldDB" id="A0A518GJ72"/>
<dbReference type="KEGG" id="peh:Spb1_05070"/>
<dbReference type="Proteomes" id="UP000315349">
    <property type="component" value="Chromosome"/>
</dbReference>
<protein>
    <submittedName>
        <fullName evidence="1">Uncharacterized protein</fullName>
    </submittedName>
</protein>